<gene>
    <name evidence="3" type="ORF">KDH_36630</name>
</gene>
<dbReference type="Proteomes" id="UP001344906">
    <property type="component" value="Unassembled WGS sequence"/>
</dbReference>
<feature type="domain" description="SHOCT" evidence="2">
    <location>
        <begin position="60"/>
        <end position="85"/>
    </location>
</feature>
<proteinExistence type="predicted"/>
<comment type="caution">
    <text evidence="3">The sequence shown here is derived from an EMBL/GenBank/DDBJ whole genome shotgun (WGS) entry which is preliminary data.</text>
</comment>
<name>A0ABQ6FRG3_9CHLR</name>
<keyword evidence="4" id="KW-1185">Reference proteome</keyword>
<keyword evidence="1" id="KW-1133">Transmembrane helix</keyword>
<keyword evidence="1" id="KW-0472">Membrane</keyword>
<protein>
    <recommendedName>
        <fullName evidence="2">SHOCT domain-containing protein</fullName>
    </recommendedName>
</protein>
<evidence type="ECO:0000256" key="1">
    <source>
        <dbReference type="SAM" id="Phobius"/>
    </source>
</evidence>
<reference evidence="3 4" key="1">
    <citation type="submission" date="2023-02" db="EMBL/GenBank/DDBJ databases">
        <title>Dictyobacter halimunensis sp. nov., a new member of the class Ktedonobacteria from forest soil in a geothermal area.</title>
        <authorList>
            <person name="Rachmania M.K."/>
            <person name="Ningsih F."/>
            <person name="Sakai Y."/>
            <person name="Yabe S."/>
            <person name="Yokota A."/>
            <person name="Sjamsuridzal W."/>
        </authorList>
    </citation>
    <scope>NUCLEOTIDE SEQUENCE [LARGE SCALE GENOMIC DNA]</scope>
    <source>
        <strain evidence="3 4">S3.2.2.5</strain>
    </source>
</reference>
<sequence>MMWGYGYEPGWVGWLMMGVSNILWIALLGLLVWAVIRWFERRLSASGPGGSGTPVRGPSALEILSQRYARGEIDTATFEQMRERLQTVDTQRMLHESRP</sequence>
<accession>A0ABQ6FRG3</accession>
<feature type="transmembrane region" description="Helical" evidence="1">
    <location>
        <begin position="12"/>
        <end position="36"/>
    </location>
</feature>
<organism evidence="3 4">
    <name type="scientific">Dictyobacter halimunensis</name>
    <dbReference type="NCBI Taxonomy" id="3026934"/>
    <lineage>
        <taxon>Bacteria</taxon>
        <taxon>Bacillati</taxon>
        <taxon>Chloroflexota</taxon>
        <taxon>Ktedonobacteria</taxon>
        <taxon>Ktedonobacterales</taxon>
        <taxon>Dictyobacteraceae</taxon>
        <taxon>Dictyobacter</taxon>
    </lineage>
</organism>
<evidence type="ECO:0000259" key="2">
    <source>
        <dbReference type="Pfam" id="PF09851"/>
    </source>
</evidence>
<dbReference type="Pfam" id="PF09851">
    <property type="entry name" value="SHOCT"/>
    <property type="match status" value="1"/>
</dbReference>
<evidence type="ECO:0000313" key="4">
    <source>
        <dbReference type="Proteomes" id="UP001344906"/>
    </source>
</evidence>
<evidence type="ECO:0000313" key="3">
    <source>
        <dbReference type="EMBL" id="GLV56824.1"/>
    </source>
</evidence>
<dbReference type="InterPro" id="IPR018649">
    <property type="entry name" value="SHOCT"/>
</dbReference>
<dbReference type="EMBL" id="BSRI01000002">
    <property type="protein sequence ID" value="GLV56824.1"/>
    <property type="molecule type" value="Genomic_DNA"/>
</dbReference>
<keyword evidence="1" id="KW-0812">Transmembrane</keyword>